<dbReference type="Gramene" id="KCW60995">
    <property type="protein sequence ID" value="KCW60995"/>
    <property type="gene ID" value="EUGRSUZ_H03747"/>
</dbReference>
<dbReference type="InParanoid" id="A0A059B5S2"/>
<dbReference type="AlphaFoldDB" id="A0A059B5S2"/>
<evidence type="ECO:0000313" key="1">
    <source>
        <dbReference type="EMBL" id="KCW60995.1"/>
    </source>
</evidence>
<accession>A0A059B5S2</accession>
<name>A0A059B5S2_EUCGR</name>
<sequence length="66" mass="7691">MHDHKLFPRVQTLDELRKGVLLSGICKCYGEVINEGATAIPRLPVWQQWLKQHHQNILSQQRCLQS</sequence>
<dbReference type="EMBL" id="KK198760">
    <property type="protein sequence ID" value="KCW60995.1"/>
    <property type="molecule type" value="Genomic_DNA"/>
</dbReference>
<gene>
    <name evidence="1" type="ORF">EUGRSUZ_H03747</name>
</gene>
<proteinExistence type="predicted"/>
<protein>
    <submittedName>
        <fullName evidence="1">Uncharacterized protein</fullName>
    </submittedName>
</protein>
<reference evidence="1" key="1">
    <citation type="submission" date="2013-07" db="EMBL/GenBank/DDBJ databases">
        <title>The genome of Eucalyptus grandis.</title>
        <authorList>
            <person name="Schmutz J."/>
            <person name="Hayes R."/>
            <person name="Myburg A."/>
            <person name="Tuskan G."/>
            <person name="Grattapaglia D."/>
            <person name="Rokhsar D.S."/>
        </authorList>
    </citation>
    <scope>NUCLEOTIDE SEQUENCE</scope>
    <source>
        <tissue evidence="1">Leaf extractions</tissue>
    </source>
</reference>
<organism evidence="1">
    <name type="scientific">Eucalyptus grandis</name>
    <name type="common">Flooded gum</name>
    <dbReference type="NCBI Taxonomy" id="71139"/>
    <lineage>
        <taxon>Eukaryota</taxon>
        <taxon>Viridiplantae</taxon>
        <taxon>Streptophyta</taxon>
        <taxon>Embryophyta</taxon>
        <taxon>Tracheophyta</taxon>
        <taxon>Spermatophyta</taxon>
        <taxon>Magnoliopsida</taxon>
        <taxon>eudicotyledons</taxon>
        <taxon>Gunneridae</taxon>
        <taxon>Pentapetalae</taxon>
        <taxon>rosids</taxon>
        <taxon>malvids</taxon>
        <taxon>Myrtales</taxon>
        <taxon>Myrtaceae</taxon>
        <taxon>Myrtoideae</taxon>
        <taxon>Eucalypteae</taxon>
        <taxon>Eucalyptus</taxon>
    </lineage>
</organism>